<keyword evidence="2" id="KW-1185">Reference proteome</keyword>
<accession>A0A8T0GQ76</accession>
<reference evidence="1" key="1">
    <citation type="submission" date="2020-06" db="EMBL/GenBank/DDBJ databases">
        <title>WGS assembly of Ceratodon purpureus strain R40.</title>
        <authorList>
            <person name="Carey S.B."/>
            <person name="Jenkins J."/>
            <person name="Shu S."/>
            <person name="Lovell J.T."/>
            <person name="Sreedasyam A."/>
            <person name="Maumus F."/>
            <person name="Tiley G.P."/>
            <person name="Fernandez-Pozo N."/>
            <person name="Barry K."/>
            <person name="Chen C."/>
            <person name="Wang M."/>
            <person name="Lipzen A."/>
            <person name="Daum C."/>
            <person name="Saski C.A."/>
            <person name="Payton A.C."/>
            <person name="Mcbreen J.C."/>
            <person name="Conrad R.E."/>
            <person name="Kollar L.M."/>
            <person name="Olsson S."/>
            <person name="Huttunen S."/>
            <person name="Landis J.B."/>
            <person name="Wickett N.J."/>
            <person name="Johnson M.G."/>
            <person name="Rensing S.A."/>
            <person name="Grimwood J."/>
            <person name="Schmutz J."/>
            <person name="Mcdaniel S.F."/>
        </authorList>
    </citation>
    <scope>NUCLEOTIDE SEQUENCE</scope>
    <source>
        <strain evidence="1">R40</strain>
    </source>
</reference>
<protein>
    <submittedName>
        <fullName evidence="1">Uncharacterized protein</fullName>
    </submittedName>
</protein>
<evidence type="ECO:0000313" key="1">
    <source>
        <dbReference type="EMBL" id="KAG0560364.1"/>
    </source>
</evidence>
<dbReference type="Proteomes" id="UP000822688">
    <property type="component" value="Chromosome 10"/>
</dbReference>
<comment type="caution">
    <text evidence="1">The sequence shown here is derived from an EMBL/GenBank/DDBJ whole genome shotgun (WGS) entry which is preliminary data.</text>
</comment>
<dbReference type="EMBL" id="CM026431">
    <property type="protein sequence ID" value="KAG0560364.1"/>
    <property type="molecule type" value="Genomic_DNA"/>
</dbReference>
<dbReference type="AlphaFoldDB" id="A0A8T0GQ76"/>
<gene>
    <name evidence="1" type="ORF">KC19_10G175200</name>
</gene>
<proteinExistence type="predicted"/>
<sequence>MTYRRNRMCLLEAFSYSIESEGMEFLLPLLKLESYLYHCLNSWSLSIFP</sequence>
<name>A0A8T0GQ76_CERPU</name>
<organism evidence="1 2">
    <name type="scientific">Ceratodon purpureus</name>
    <name type="common">Fire moss</name>
    <name type="synonym">Dicranum purpureum</name>
    <dbReference type="NCBI Taxonomy" id="3225"/>
    <lineage>
        <taxon>Eukaryota</taxon>
        <taxon>Viridiplantae</taxon>
        <taxon>Streptophyta</taxon>
        <taxon>Embryophyta</taxon>
        <taxon>Bryophyta</taxon>
        <taxon>Bryophytina</taxon>
        <taxon>Bryopsida</taxon>
        <taxon>Dicranidae</taxon>
        <taxon>Pseudoditrichales</taxon>
        <taxon>Ditrichaceae</taxon>
        <taxon>Ceratodon</taxon>
    </lineage>
</organism>
<evidence type="ECO:0000313" key="2">
    <source>
        <dbReference type="Proteomes" id="UP000822688"/>
    </source>
</evidence>